<reference evidence="1" key="1">
    <citation type="journal article" date="2020" name="BMC Genomics">
        <title>Correction to: Identification and distribution of gene clusters required for synthesis of sphingolipid metabolism inhibitors in diverse species of the filamentous fungus Fusarium.</title>
        <authorList>
            <person name="Kim H.S."/>
            <person name="Lohmar J.M."/>
            <person name="Busman M."/>
            <person name="Brown D.W."/>
            <person name="Naumann T.A."/>
            <person name="Divon H.H."/>
            <person name="Lysoe E."/>
            <person name="Uhlig S."/>
            <person name="Proctor R.H."/>
        </authorList>
    </citation>
    <scope>NUCLEOTIDE SEQUENCE</scope>
    <source>
        <strain evidence="1">NRRL 45417</strain>
    </source>
</reference>
<sequence>MVFRFLFTDFDSGLGNNEAFDALSDIQQGVLEHLRQNRPAADAMIRGPGRYVINVIDPIPAFILRKEVWKQLPKHLNADRQNLKDWDIQPSPAFLKPKLIEKPFIETSKDALPNGKIDEVDEEKWVKTWKVTGEAVAQPHFRFFSNIMISALGNHTSASDPNPHVTLRLRNHELETKGQVVIAHVYHDELFNYAGHRIFIGSPVDKKWTWDEE</sequence>
<proteinExistence type="predicted"/>
<dbReference type="Proteomes" id="UP000604273">
    <property type="component" value="Unassembled WGS sequence"/>
</dbReference>
<keyword evidence="2" id="KW-1185">Reference proteome</keyword>
<dbReference type="AlphaFoldDB" id="A0A8H4SSV2"/>
<dbReference type="OrthoDB" id="3911445at2759"/>
<protein>
    <submittedName>
        <fullName evidence="1">Uncharacterized protein</fullName>
    </submittedName>
</protein>
<organism evidence="1 2">
    <name type="scientific">Fusarium gaditjirri</name>
    <dbReference type="NCBI Taxonomy" id="282569"/>
    <lineage>
        <taxon>Eukaryota</taxon>
        <taxon>Fungi</taxon>
        <taxon>Dikarya</taxon>
        <taxon>Ascomycota</taxon>
        <taxon>Pezizomycotina</taxon>
        <taxon>Sordariomycetes</taxon>
        <taxon>Hypocreomycetidae</taxon>
        <taxon>Hypocreales</taxon>
        <taxon>Nectriaceae</taxon>
        <taxon>Fusarium</taxon>
        <taxon>Fusarium nisikadoi species complex</taxon>
    </lineage>
</organism>
<evidence type="ECO:0000313" key="1">
    <source>
        <dbReference type="EMBL" id="KAF4944937.1"/>
    </source>
</evidence>
<dbReference type="EMBL" id="JABFAI010000391">
    <property type="protein sequence ID" value="KAF4944937.1"/>
    <property type="molecule type" value="Genomic_DNA"/>
</dbReference>
<evidence type="ECO:0000313" key="2">
    <source>
        <dbReference type="Proteomes" id="UP000604273"/>
    </source>
</evidence>
<name>A0A8H4SSV2_9HYPO</name>
<comment type="caution">
    <text evidence="1">The sequence shown here is derived from an EMBL/GenBank/DDBJ whole genome shotgun (WGS) entry which is preliminary data.</text>
</comment>
<accession>A0A8H4SSV2</accession>
<gene>
    <name evidence="1" type="ORF">FGADI_12328</name>
</gene>
<reference evidence="1" key="2">
    <citation type="submission" date="2020-05" db="EMBL/GenBank/DDBJ databases">
        <authorList>
            <person name="Kim H.-S."/>
            <person name="Proctor R.H."/>
            <person name="Brown D.W."/>
        </authorList>
    </citation>
    <scope>NUCLEOTIDE SEQUENCE</scope>
    <source>
        <strain evidence="1">NRRL 45417</strain>
    </source>
</reference>